<sequence length="102" mass="11870">MITYVAQEQSIQDHQKNLNEVSKTIAELDTKLRNSKDIKESQDIANALASESLKIQMIQASIEADNKIFELKRREKEEQLEQMHSQRINNFEYVPIPIQKGQ</sequence>
<name>A0A1W6BW84_9BACT</name>
<evidence type="ECO:0000313" key="2">
    <source>
        <dbReference type="EMBL" id="ARJ56331.1"/>
    </source>
</evidence>
<dbReference type="SUPFAM" id="SSF101082">
    <property type="entry name" value="Typo IV secretion system protein TraC"/>
    <property type="match status" value="1"/>
</dbReference>
<feature type="coiled-coil region" evidence="1">
    <location>
        <begin position="4"/>
        <end position="31"/>
    </location>
</feature>
<dbReference type="KEGG" id="ccun:CCUN_0713"/>
<dbReference type="AlphaFoldDB" id="A0A1W6BW84"/>
<evidence type="ECO:0000256" key="1">
    <source>
        <dbReference type="SAM" id="Coils"/>
    </source>
</evidence>
<keyword evidence="1" id="KW-0175">Coiled coil</keyword>
<reference evidence="2 3" key="1">
    <citation type="submission" date="2017-04" db="EMBL/GenBank/DDBJ databases">
        <title>Complete genome sequence of the Campylobacter cuniculorum type strain LMG24588.</title>
        <authorList>
            <person name="Miller W.G."/>
            <person name="Yee E."/>
            <person name="Revez J."/>
            <person name="Bono J.L."/>
            <person name="Rossi M."/>
        </authorList>
    </citation>
    <scope>NUCLEOTIDE SEQUENCE [LARGE SCALE GENOMIC DNA]</scope>
    <source>
        <strain evidence="2 3">LMG 24588</strain>
    </source>
</reference>
<organism evidence="2 3">
    <name type="scientific">Campylobacter cuniculorum DSM 23162 = LMG 24588</name>
    <dbReference type="NCBI Taxonomy" id="1121267"/>
    <lineage>
        <taxon>Bacteria</taxon>
        <taxon>Pseudomonadati</taxon>
        <taxon>Campylobacterota</taxon>
        <taxon>Epsilonproteobacteria</taxon>
        <taxon>Campylobacterales</taxon>
        <taxon>Campylobacteraceae</taxon>
        <taxon>Campylobacter</taxon>
    </lineage>
</organism>
<accession>A0A1W6BW84</accession>
<protein>
    <submittedName>
        <fullName evidence="2">Uncharacterized protein</fullName>
    </submittedName>
</protein>
<dbReference type="Proteomes" id="UP000192902">
    <property type="component" value="Chromosome"/>
</dbReference>
<evidence type="ECO:0000313" key="3">
    <source>
        <dbReference type="Proteomes" id="UP000192902"/>
    </source>
</evidence>
<gene>
    <name evidence="2" type="ORF">CCUN_0713</name>
</gene>
<dbReference type="EMBL" id="CP020867">
    <property type="protein sequence ID" value="ARJ56331.1"/>
    <property type="molecule type" value="Genomic_DNA"/>
</dbReference>
<dbReference type="STRING" id="1121267.CCUN_0713"/>
<proteinExistence type="predicted"/>